<accession>E3J102</accession>
<organism evidence="5 6">
    <name type="scientific">Pseudofrankia inefficax (strain DSM 45817 / CECT 9037 / DDB 130130 / EuI1c)</name>
    <name type="common">Frankia inefficax</name>
    <dbReference type="NCBI Taxonomy" id="298654"/>
    <lineage>
        <taxon>Bacteria</taxon>
        <taxon>Bacillati</taxon>
        <taxon>Actinomycetota</taxon>
        <taxon>Actinomycetes</taxon>
        <taxon>Frankiales</taxon>
        <taxon>Frankiaceae</taxon>
        <taxon>Pseudofrankia</taxon>
    </lineage>
</organism>
<dbReference type="Pfam" id="PF13579">
    <property type="entry name" value="Glyco_trans_4_4"/>
    <property type="match status" value="1"/>
</dbReference>
<dbReference type="EMBL" id="CP002299">
    <property type="protein sequence ID" value="ADP84066.1"/>
    <property type="molecule type" value="Genomic_DNA"/>
</dbReference>
<evidence type="ECO:0000259" key="4">
    <source>
        <dbReference type="Pfam" id="PF13579"/>
    </source>
</evidence>
<dbReference type="eggNOG" id="COG0438">
    <property type="taxonomic scope" value="Bacteria"/>
</dbReference>
<dbReference type="GO" id="GO:0016757">
    <property type="term" value="F:glycosyltransferase activity"/>
    <property type="evidence" value="ECO:0007669"/>
    <property type="project" value="UniProtKB-KW"/>
</dbReference>
<gene>
    <name evidence="5" type="ordered locus">FraEuI1c_6082</name>
</gene>
<dbReference type="Gene3D" id="3.40.50.2000">
    <property type="entry name" value="Glycogen Phosphorylase B"/>
    <property type="match status" value="2"/>
</dbReference>
<feature type="domain" description="Glycosyltransferase subfamily 4-like N-terminal" evidence="4">
    <location>
        <begin position="36"/>
        <end position="200"/>
    </location>
</feature>
<dbReference type="AlphaFoldDB" id="E3J102"/>
<proteinExistence type="predicted"/>
<evidence type="ECO:0000313" key="6">
    <source>
        <dbReference type="Proteomes" id="UP000002484"/>
    </source>
</evidence>
<reference evidence="5 6" key="1">
    <citation type="submission" date="2010-10" db="EMBL/GenBank/DDBJ databases">
        <title>Complete sequence of Frankia sp. EuI1c.</title>
        <authorList>
            <consortium name="US DOE Joint Genome Institute"/>
            <person name="Lucas S."/>
            <person name="Copeland A."/>
            <person name="Lapidus A."/>
            <person name="Cheng J.-F."/>
            <person name="Bruce D."/>
            <person name="Goodwin L."/>
            <person name="Pitluck S."/>
            <person name="Chertkov O."/>
            <person name="Detter J.C."/>
            <person name="Han C."/>
            <person name="Tapia R."/>
            <person name="Land M."/>
            <person name="Hauser L."/>
            <person name="Jeffries C."/>
            <person name="Kyrpides N."/>
            <person name="Ivanova N."/>
            <person name="Mikhailova N."/>
            <person name="Beauchemin N."/>
            <person name="Sen A."/>
            <person name="Sur S.A."/>
            <person name="Gtari M."/>
            <person name="Wall L."/>
            <person name="Tisa L."/>
            <person name="Woyke T."/>
        </authorList>
    </citation>
    <scope>NUCLEOTIDE SEQUENCE [LARGE SCALE GENOMIC DNA]</scope>
    <source>
        <strain evidence="6">DSM 45817 / CECT 9037 / EuI1c</strain>
    </source>
</reference>
<sequence>MAATDETGPAGSGPAARPGPPPQRITIIGPTHPYKGGIAQHTTELAHRLAARGHDVRIESWSAQYPARLYPGQQRVEAPEMEPFDPTRYPLSWRRPDGWARLGRRLRASADVVVLVVVTPIQAPAYLGILSGLGARGRRRAGSPAVVALCHNVLPHERRAVDEPLTRAVLRRADAVLVHTDAEAARAVTLTTAPVRVAAMAPHLWAAETRRVHPSPSRPEARQDEPLRRLLFFGLIRPYKGLDVLLRALAAGPADVALTVAGEFWGGAEQTRALVGELGLADRVELRPGYVDAADVPGLFAAADALVLPYRAGTASQNVDLAHLHGRPVVATTVGTLPAAVADGVDGLLVAPDDPAALAGALRRLYEPGVLAALTAKVRPPDTTGGWDRYLDVLLGAVRVQ</sequence>
<keyword evidence="1" id="KW-0328">Glycosyltransferase</keyword>
<dbReference type="STRING" id="298654.FraEuI1c_6082"/>
<protein>
    <submittedName>
        <fullName evidence="5">Glycosyl transferase group 1</fullName>
    </submittedName>
</protein>
<evidence type="ECO:0000313" key="5">
    <source>
        <dbReference type="EMBL" id="ADP84066.1"/>
    </source>
</evidence>
<evidence type="ECO:0000256" key="1">
    <source>
        <dbReference type="ARBA" id="ARBA00022676"/>
    </source>
</evidence>
<dbReference type="PANTHER" id="PTHR12526:SF510">
    <property type="entry name" value="D-INOSITOL 3-PHOSPHATE GLYCOSYLTRANSFERASE"/>
    <property type="match status" value="1"/>
</dbReference>
<keyword evidence="2 5" id="KW-0808">Transferase</keyword>
<dbReference type="InParanoid" id="E3J102"/>
<evidence type="ECO:0000256" key="3">
    <source>
        <dbReference type="SAM" id="MobiDB-lite"/>
    </source>
</evidence>
<dbReference type="OrthoDB" id="9771846at2"/>
<dbReference type="Proteomes" id="UP000002484">
    <property type="component" value="Chromosome"/>
</dbReference>
<dbReference type="CDD" id="cd03801">
    <property type="entry name" value="GT4_PimA-like"/>
    <property type="match status" value="1"/>
</dbReference>
<dbReference type="InterPro" id="IPR028098">
    <property type="entry name" value="Glyco_trans_4-like_N"/>
</dbReference>
<feature type="region of interest" description="Disordered" evidence="3">
    <location>
        <begin position="1"/>
        <end position="24"/>
    </location>
</feature>
<dbReference type="PANTHER" id="PTHR12526">
    <property type="entry name" value="GLYCOSYLTRANSFERASE"/>
    <property type="match status" value="1"/>
</dbReference>
<dbReference type="SUPFAM" id="SSF53756">
    <property type="entry name" value="UDP-Glycosyltransferase/glycogen phosphorylase"/>
    <property type="match status" value="1"/>
</dbReference>
<evidence type="ECO:0000256" key="2">
    <source>
        <dbReference type="ARBA" id="ARBA00022679"/>
    </source>
</evidence>
<dbReference type="Pfam" id="PF13692">
    <property type="entry name" value="Glyco_trans_1_4"/>
    <property type="match status" value="1"/>
</dbReference>
<dbReference type="KEGG" id="fri:FraEuI1c_6082"/>
<keyword evidence="6" id="KW-1185">Reference proteome</keyword>
<dbReference type="HOGENOM" id="CLU_009583_6_2_11"/>
<dbReference type="CAZy" id="GT4">
    <property type="family name" value="Glycosyltransferase Family 4"/>
</dbReference>
<name>E3J102_PSEI1</name>